<sequence>MQEIADHFLLQKEPARASTYAQLPPIWWSDQARRWFVTEPGLIRQIMSDRGFSVPDYSVEVIMDRLNIDLAASMKMRDYLPLAWEGEKHKALRNRMTRIIAANTRPACELFQDQLRKNLSAALAKGCFCFVQDVIRPTMRATLLRLSGYPDPFDPDLLAIEVTAHIFDDRVSPRKRKHANEIIRTIVEKLPDEMTEEDKYSVAALNVVGSNSLLATLAQSLLHILSPNSGTMSSQMNWKIDMPVTGLPLIEKVCREERELQGHTIRPGDQLRLFIETGGLSDGTQGYSDLFFAAGPHRCSGMAVSRQIWAILGDEMSRIEKKFRVLQTSERQGDYVFNFLDKLEVEIHA</sequence>
<keyword evidence="2" id="KW-1185">Reference proteome</keyword>
<dbReference type="GO" id="GO:0005506">
    <property type="term" value="F:iron ion binding"/>
    <property type="evidence" value="ECO:0007669"/>
    <property type="project" value="InterPro"/>
</dbReference>
<comment type="caution">
    <text evidence="1">The sequence shown here is derived from an EMBL/GenBank/DDBJ whole genome shotgun (WGS) entry which is preliminary data.</text>
</comment>
<dbReference type="InterPro" id="IPR036396">
    <property type="entry name" value="Cyt_P450_sf"/>
</dbReference>
<dbReference type="RefSeq" id="WP_133284722.1">
    <property type="nucleotide sequence ID" value="NZ_SMSI01000002.1"/>
</dbReference>
<protein>
    <recommendedName>
        <fullName evidence="3">Cytochrome P450</fullName>
    </recommendedName>
</protein>
<gene>
    <name evidence="1" type="ORF">E2A64_12020</name>
</gene>
<evidence type="ECO:0008006" key="3">
    <source>
        <dbReference type="Google" id="ProtNLM"/>
    </source>
</evidence>
<dbReference type="AlphaFoldDB" id="A0A4R5PJZ5"/>
<dbReference type="Gene3D" id="1.10.630.10">
    <property type="entry name" value="Cytochrome P450"/>
    <property type="match status" value="1"/>
</dbReference>
<dbReference type="EMBL" id="SMSI01000002">
    <property type="protein sequence ID" value="TDH36021.1"/>
    <property type="molecule type" value="Genomic_DNA"/>
</dbReference>
<dbReference type="GO" id="GO:0020037">
    <property type="term" value="F:heme binding"/>
    <property type="evidence" value="ECO:0007669"/>
    <property type="project" value="InterPro"/>
</dbReference>
<name>A0A4R5PJZ5_9HYPH</name>
<evidence type="ECO:0000313" key="1">
    <source>
        <dbReference type="EMBL" id="TDH36021.1"/>
    </source>
</evidence>
<dbReference type="SUPFAM" id="SSF48264">
    <property type="entry name" value="Cytochrome P450"/>
    <property type="match status" value="1"/>
</dbReference>
<accession>A0A4R5PJZ5</accession>
<dbReference type="GO" id="GO:0016705">
    <property type="term" value="F:oxidoreductase activity, acting on paired donors, with incorporation or reduction of molecular oxygen"/>
    <property type="evidence" value="ECO:0007669"/>
    <property type="project" value="InterPro"/>
</dbReference>
<dbReference type="Proteomes" id="UP000295131">
    <property type="component" value="Unassembled WGS sequence"/>
</dbReference>
<dbReference type="GO" id="GO:0004497">
    <property type="term" value="F:monooxygenase activity"/>
    <property type="evidence" value="ECO:0007669"/>
    <property type="project" value="InterPro"/>
</dbReference>
<organism evidence="1 2">
    <name type="scientific">Pseudohoeflea suaedae</name>
    <dbReference type="NCBI Taxonomy" id="877384"/>
    <lineage>
        <taxon>Bacteria</taxon>
        <taxon>Pseudomonadati</taxon>
        <taxon>Pseudomonadota</taxon>
        <taxon>Alphaproteobacteria</taxon>
        <taxon>Hyphomicrobiales</taxon>
        <taxon>Rhizobiaceae</taxon>
        <taxon>Pseudohoeflea</taxon>
    </lineage>
</organism>
<evidence type="ECO:0000313" key="2">
    <source>
        <dbReference type="Proteomes" id="UP000295131"/>
    </source>
</evidence>
<dbReference type="OrthoDB" id="5522954at2"/>
<reference evidence="1 2" key="1">
    <citation type="journal article" date="2013" name="Int. J. Syst. Evol. Microbiol.">
        <title>Hoeflea suaedae sp. nov., an endophytic bacterium isolated from the root of the halophyte Suaeda maritima.</title>
        <authorList>
            <person name="Chung E.J."/>
            <person name="Park J.A."/>
            <person name="Pramanik P."/>
            <person name="Bibi F."/>
            <person name="Jeon C.O."/>
            <person name="Chung Y.R."/>
        </authorList>
    </citation>
    <scope>NUCLEOTIDE SEQUENCE [LARGE SCALE GENOMIC DNA]</scope>
    <source>
        <strain evidence="1 2">YC6898</strain>
    </source>
</reference>
<proteinExistence type="predicted"/>